<evidence type="ECO:0000256" key="4">
    <source>
        <dbReference type="ARBA" id="ARBA00023163"/>
    </source>
</evidence>
<dbReference type="SUPFAM" id="SSF53822">
    <property type="entry name" value="Periplasmic binding protein-like I"/>
    <property type="match status" value="1"/>
</dbReference>
<feature type="region of interest" description="Disordered" evidence="5">
    <location>
        <begin position="220"/>
        <end position="248"/>
    </location>
</feature>
<organism evidence="7 8">
    <name type="scientific">Bifidobacterium jacchi</name>
    <dbReference type="NCBI Taxonomy" id="2490545"/>
    <lineage>
        <taxon>Bacteria</taxon>
        <taxon>Bacillati</taxon>
        <taxon>Actinomycetota</taxon>
        <taxon>Actinomycetes</taxon>
        <taxon>Bifidobacteriales</taxon>
        <taxon>Bifidobacteriaceae</taxon>
        <taxon>Bifidobacterium</taxon>
    </lineage>
</organism>
<dbReference type="InterPro" id="IPR000843">
    <property type="entry name" value="HTH_LacI"/>
</dbReference>
<dbReference type="PROSITE" id="PS00356">
    <property type="entry name" value="HTH_LACI_1"/>
    <property type="match status" value="1"/>
</dbReference>
<dbReference type="OrthoDB" id="3467214at2"/>
<evidence type="ECO:0000256" key="2">
    <source>
        <dbReference type="ARBA" id="ARBA00023015"/>
    </source>
</evidence>
<evidence type="ECO:0000256" key="5">
    <source>
        <dbReference type="SAM" id="MobiDB-lite"/>
    </source>
</evidence>
<dbReference type="Gene3D" id="3.40.50.2300">
    <property type="match status" value="3"/>
</dbReference>
<name>A0A5N5RIQ5_9BIFI</name>
<feature type="region of interest" description="Disordered" evidence="5">
    <location>
        <begin position="1"/>
        <end position="52"/>
    </location>
</feature>
<dbReference type="PANTHER" id="PTHR30146">
    <property type="entry name" value="LACI-RELATED TRANSCRIPTIONAL REPRESSOR"/>
    <property type="match status" value="1"/>
</dbReference>
<gene>
    <name evidence="7" type="ORF">EHS19_05820</name>
</gene>
<feature type="compositionally biased region" description="Basic residues" evidence="5">
    <location>
        <begin position="1"/>
        <end position="10"/>
    </location>
</feature>
<feature type="compositionally biased region" description="Low complexity" evidence="5">
    <location>
        <begin position="11"/>
        <end position="50"/>
    </location>
</feature>
<dbReference type="InterPro" id="IPR010982">
    <property type="entry name" value="Lambda_DNA-bd_dom_sf"/>
</dbReference>
<dbReference type="PANTHER" id="PTHR30146:SF148">
    <property type="entry name" value="HTH-TYPE TRANSCRIPTIONAL REPRESSOR PURR-RELATED"/>
    <property type="match status" value="1"/>
</dbReference>
<dbReference type="SMART" id="SM00354">
    <property type="entry name" value="HTH_LACI"/>
    <property type="match status" value="1"/>
</dbReference>
<feature type="domain" description="HTH lacI-type" evidence="6">
    <location>
        <begin position="55"/>
        <end position="106"/>
    </location>
</feature>
<dbReference type="EMBL" id="RQSP01000016">
    <property type="protein sequence ID" value="KAB5607093.1"/>
    <property type="molecule type" value="Genomic_DNA"/>
</dbReference>
<dbReference type="InterPro" id="IPR046335">
    <property type="entry name" value="LacI/GalR-like_sensor"/>
</dbReference>
<keyword evidence="8" id="KW-1185">Reference proteome</keyword>
<sequence>MDNPNGRKHSPSNPARPAQPAQAAQPSQPAQPAQPVAQPTAQSSMRQRQPLPRPVRLEDVAKAAHVSLATASKALRGQPRVSPDTRQRVLDVARQLGYHPSRSLPGLDDVPFAGMDGSVGTTVRIHPIPTAARMATDSDTVMAAATAAAAAGVAAADTAERMTGRATADAASTPAASQRLYADTATGDMTQPNTIIRRNGPGASIAGNASIANNTGISGDPNLASSAGSTSGSRYGNPADTGHNGRIRNLPRPVTIGLVVRDLAAPDTMPILVGAEHELHAHDVDALLTDARGDALLERSHVSRMLQRGVDGILVIRDGSEPQPSLSALRMIGDPRSSGISSGGIGSSGTDDISDIGSGTRTPFVYAFGPSDDPADRSVVCDNIEAGRAAVAHLVSCGRRHIAIIGGGETSTATADRVSGALAALESYDLKPAGPIRYGVPDETWGRAAIRLLIDQGVEFDAVICHSDRLARGCMEVLERRRMRVPQDVAVVGYGDRAEFTQTVRPALTSIDPNLRGVGARAAQRLIEAINAVRETAAATAATATAGVEAVECRLIQRGSTLPIG</sequence>
<dbReference type="Gene3D" id="1.10.260.40">
    <property type="entry name" value="lambda repressor-like DNA-binding domains"/>
    <property type="match status" value="1"/>
</dbReference>
<feature type="compositionally biased region" description="Polar residues" evidence="5">
    <location>
        <begin position="223"/>
        <end position="234"/>
    </location>
</feature>
<keyword evidence="1" id="KW-0678">Repressor</keyword>
<proteinExistence type="predicted"/>
<dbReference type="SUPFAM" id="SSF47413">
    <property type="entry name" value="lambda repressor-like DNA-binding domains"/>
    <property type="match status" value="1"/>
</dbReference>
<dbReference type="Pfam" id="PF00356">
    <property type="entry name" value="LacI"/>
    <property type="match status" value="1"/>
</dbReference>
<keyword evidence="4" id="KW-0804">Transcription</keyword>
<evidence type="ECO:0000256" key="1">
    <source>
        <dbReference type="ARBA" id="ARBA00022491"/>
    </source>
</evidence>
<dbReference type="GO" id="GO:0003700">
    <property type="term" value="F:DNA-binding transcription factor activity"/>
    <property type="evidence" value="ECO:0007669"/>
    <property type="project" value="TreeGrafter"/>
</dbReference>
<comment type="caution">
    <text evidence="7">The sequence shown here is derived from an EMBL/GenBank/DDBJ whole genome shotgun (WGS) entry which is preliminary data.</text>
</comment>
<protein>
    <submittedName>
        <fullName evidence="7">LacI family transcriptional regulator</fullName>
    </submittedName>
</protein>
<accession>A0A5N5RIQ5</accession>
<evidence type="ECO:0000313" key="7">
    <source>
        <dbReference type="EMBL" id="KAB5607093.1"/>
    </source>
</evidence>
<evidence type="ECO:0000259" key="6">
    <source>
        <dbReference type="PROSITE" id="PS50932"/>
    </source>
</evidence>
<keyword evidence="3" id="KW-0238">DNA-binding</keyword>
<dbReference type="RefSeq" id="WP_151916830.1">
    <property type="nucleotide sequence ID" value="NZ_RQSP01000016.1"/>
</dbReference>
<evidence type="ECO:0000313" key="8">
    <source>
        <dbReference type="Proteomes" id="UP000326336"/>
    </source>
</evidence>
<dbReference type="PROSITE" id="PS50932">
    <property type="entry name" value="HTH_LACI_2"/>
    <property type="match status" value="1"/>
</dbReference>
<reference evidence="7 8" key="1">
    <citation type="journal article" date="2019" name="Int. J. Syst. Evol. Microbiol.">
        <title>Bifidobacterium jacchi sp. nov., isolated from the faeces of a baby common marmoset (Callithrix jacchus).</title>
        <authorList>
            <person name="Modesto M."/>
            <person name="Watanabe K."/>
            <person name="Arita M."/>
            <person name="Satti M."/>
            <person name="Oki K."/>
            <person name="Sciavilla P."/>
            <person name="Patavino C."/>
            <person name="Camma C."/>
            <person name="Michelini S."/>
            <person name="Sgorbati B."/>
            <person name="Mattarelli P."/>
        </authorList>
    </citation>
    <scope>NUCLEOTIDE SEQUENCE [LARGE SCALE GENOMIC DNA]</scope>
    <source>
        <strain evidence="7 8">MRM 9.3</strain>
    </source>
</reference>
<evidence type="ECO:0000256" key="3">
    <source>
        <dbReference type="ARBA" id="ARBA00023125"/>
    </source>
</evidence>
<dbReference type="Pfam" id="PF13377">
    <property type="entry name" value="Peripla_BP_3"/>
    <property type="match status" value="1"/>
</dbReference>
<dbReference type="CDD" id="cd01392">
    <property type="entry name" value="HTH_LacI"/>
    <property type="match status" value="1"/>
</dbReference>
<dbReference type="Proteomes" id="UP000326336">
    <property type="component" value="Unassembled WGS sequence"/>
</dbReference>
<dbReference type="AlphaFoldDB" id="A0A5N5RIQ5"/>
<dbReference type="GO" id="GO:0000976">
    <property type="term" value="F:transcription cis-regulatory region binding"/>
    <property type="evidence" value="ECO:0007669"/>
    <property type="project" value="TreeGrafter"/>
</dbReference>
<keyword evidence="2" id="KW-0805">Transcription regulation</keyword>
<dbReference type="InterPro" id="IPR028082">
    <property type="entry name" value="Peripla_BP_I"/>
</dbReference>